<protein>
    <recommendedName>
        <fullName evidence="1">Helix-turn-helix domain-containing protein</fullName>
    </recommendedName>
</protein>
<feature type="domain" description="Helix-turn-helix" evidence="1">
    <location>
        <begin position="18"/>
        <end position="66"/>
    </location>
</feature>
<reference evidence="2 3" key="1">
    <citation type="submission" date="2019-10" db="EMBL/GenBank/DDBJ databases">
        <title>Dictyobacter vulcani sp. nov., within the class Ktedonobacteria, isolated from soil of volcanic Mt. Zao.</title>
        <authorList>
            <person name="Zheng Y."/>
            <person name="Wang C.M."/>
            <person name="Sakai Y."/>
            <person name="Abe K."/>
            <person name="Yokota A."/>
            <person name="Yabe S."/>
        </authorList>
    </citation>
    <scope>NUCLEOTIDE SEQUENCE [LARGE SCALE GENOMIC DNA]</scope>
    <source>
        <strain evidence="2 3">W12</strain>
    </source>
</reference>
<dbReference type="Pfam" id="PF12728">
    <property type="entry name" value="HTH_17"/>
    <property type="match status" value="1"/>
</dbReference>
<dbReference type="AlphaFoldDB" id="A0A5J4KIZ9"/>
<evidence type="ECO:0000313" key="3">
    <source>
        <dbReference type="Proteomes" id="UP000326912"/>
    </source>
</evidence>
<sequence length="165" mass="18978">MVLRSSELHHNLQYLNSMLTTHEAAKHLDLSYWHFMHLVEAGRIPGVRVVDRWLFSPDDLNDYRRSKFGVLEDLAKTALENPRIGLTEKQAVICHYLLANQRPSEIARKLQQSRQAVHSQISLIREKVTRVQATPLIPPESTTARNTMPATKRITRSKRLQAPLP</sequence>
<evidence type="ECO:0000259" key="1">
    <source>
        <dbReference type="Pfam" id="PF12728"/>
    </source>
</evidence>
<dbReference type="Proteomes" id="UP000326912">
    <property type="component" value="Unassembled WGS sequence"/>
</dbReference>
<dbReference type="EMBL" id="BKZW01000001">
    <property type="protein sequence ID" value="GER86131.1"/>
    <property type="molecule type" value="Genomic_DNA"/>
</dbReference>
<gene>
    <name evidence="2" type="ORF">KDW_02930</name>
</gene>
<keyword evidence="3" id="KW-1185">Reference proteome</keyword>
<evidence type="ECO:0000313" key="2">
    <source>
        <dbReference type="EMBL" id="GER86131.1"/>
    </source>
</evidence>
<proteinExistence type="predicted"/>
<dbReference type="GO" id="GO:0006355">
    <property type="term" value="P:regulation of DNA-templated transcription"/>
    <property type="evidence" value="ECO:0007669"/>
    <property type="project" value="InterPro"/>
</dbReference>
<comment type="caution">
    <text evidence="2">The sequence shown here is derived from an EMBL/GenBank/DDBJ whole genome shotgun (WGS) entry which is preliminary data.</text>
</comment>
<dbReference type="RefSeq" id="WP_151754308.1">
    <property type="nucleotide sequence ID" value="NZ_BKZW01000001.1"/>
</dbReference>
<accession>A0A5J4KIZ9</accession>
<dbReference type="GO" id="GO:0003677">
    <property type="term" value="F:DNA binding"/>
    <property type="evidence" value="ECO:0007669"/>
    <property type="project" value="InterPro"/>
</dbReference>
<dbReference type="InterPro" id="IPR041657">
    <property type="entry name" value="HTH_17"/>
</dbReference>
<dbReference type="InterPro" id="IPR016032">
    <property type="entry name" value="Sig_transdc_resp-reg_C-effctor"/>
</dbReference>
<dbReference type="SUPFAM" id="SSF46894">
    <property type="entry name" value="C-terminal effector domain of the bipartite response regulators"/>
    <property type="match status" value="1"/>
</dbReference>
<name>A0A5J4KIZ9_9CHLR</name>
<organism evidence="2 3">
    <name type="scientific">Dictyobacter vulcani</name>
    <dbReference type="NCBI Taxonomy" id="2607529"/>
    <lineage>
        <taxon>Bacteria</taxon>
        <taxon>Bacillati</taxon>
        <taxon>Chloroflexota</taxon>
        <taxon>Ktedonobacteria</taxon>
        <taxon>Ktedonobacterales</taxon>
        <taxon>Dictyobacteraceae</taxon>
        <taxon>Dictyobacter</taxon>
    </lineage>
</organism>